<evidence type="ECO:0000256" key="6">
    <source>
        <dbReference type="ARBA" id="ARBA00022490"/>
    </source>
</evidence>
<keyword evidence="5" id="KW-1003">Cell membrane</keyword>
<dbReference type="GO" id="GO:0005737">
    <property type="term" value="C:cytoplasm"/>
    <property type="evidence" value="ECO:0007669"/>
    <property type="project" value="UniProtKB-SubCell"/>
</dbReference>
<evidence type="ECO:0000256" key="8">
    <source>
        <dbReference type="ARBA" id="ARBA00022685"/>
    </source>
</evidence>
<dbReference type="Proteomes" id="UP000265080">
    <property type="component" value="Chromosome 24"/>
</dbReference>
<name>A0A3P8SCM8_AMPPE</name>
<dbReference type="OMA" id="HEYDDGY"/>
<accession>A0A3P8SCM8</accession>
<dbReference type="GO" id="GO:0090398">
    <property type="term" value="P:cellular senescence"/>
    <property type="evidence" value="ECO:0007669"/>
    <property type="project" value="TreeGrafter"/>
</dbReference>
<dbReference type="GO" id="GO:0070314">
    <property type="term" value="P:G1 to G0 transition"/>
    <property type="evidence" value="ECO:0007669"/>
    <property type="project" value="TreeGrafter"/>
</dbReference>
<dbReference type="GeneTree" id="ENSGT00390000000145"/>
<evidence type="ECO:0000256" key="1">
    <source>
        <dbReference type="ARBA" id="ARBA00004221"/>
    </source>
</evidence>
<dbReference type="GO" id="GO:0005615">
    <property type="term" value="C:extracellular space"/>
    <property type="evidence" value="ECO:0007669"/>
    <property type="project" value="TreeGrafter"/>
</dbReference>
<evidence type="ECO:0000256" key="11">
    <source>
        <dbReference type="SAM" id="MobiDB-lite"/>
    </source>
</evidence>
<comment type="similarity">
    <text evidence="4">Belongs to the augurin family.</text>
</comment>
<keyword evidence="10" id="KW-0472">Membrane</keyword>
<evidence type="ECO:0000256" key="10">
    <source>
        <dbReference type="ARBA" id="ARBA00023136"/>
    </source>
</evidence>
<dbReference type="Pfam" id="PF15187">
    <property type="entry name" value="Augurin"/>
    <property type="match status" value="1"/>
</dbReference>
<evidence type="ECO:0000256" key="2">
    <source>
        <dbReference type="ARBA" id="ARBA00004496"/>
    </source>
</evidence>
<dbReference type="AlphaFoldDB" id="A0A3P8SCM8"/>
<dbReference type="GO" id="GO:0031145">
    <property type="term" value="P:anaphase-promoting complex-dependent catabolic process"/>
    <property type="evidence" value="ECO:0007669"/>
    <property type="project" value="TreeGrafter"/>
</dbReference>
<proteinExistence type="inferred from homology"/>
<protein>
    <submittedName>
        <fullName evidence="12">ECRG4 augurin</fullName>
    </submittedName>
</protein>
<dbReference type="PANTHER" id="PTHR31613">
    <property type="entry name" value="AUGURIN"/>
    <property type="match status" value="1"/>
</dbReference>
<keyword evidence="13" id="KW-1185">Reference proteome</keyword>
<comment type="subcellular location">
    <subcellularLocation>
        <location evidence="1">Apical cell membrane</location>
    </subcellularLocation>
    <subcellularLocation>
        <location evidence="2">Cytoplasm</location>
    </subcellularLocation>
    <subcellularLocation>
        <location evidence="3">Secreted</location>
    </subcellularLocation>
</comment>
<evidence type="ECO:0000256" key="7">
    <source>
        <dbReference type="ARBA" id="ARBA00022525"/>
    </source>
</evidence>
<evidence type="ECO:0000313" key="13">
    <source>
        <dbReference type="Proteomes" id="UP000265080"/>
    </source>
</evidence>
<dbReference type="Ensembl" id="ENSAPET00000010662.1">
    <property type="protein sequence ID" value="ENSAPEP00000010383.1"/>
    <property type="gene ID" value="ENSAPEG00000007434.1"/>
</dbReference>
<evidence type="ECO:0000256" key="3">
    <source>
        <dbReference type="ARBA" id="ARBA00004613"/>
    </source>
</evidence>
<keyword evidence="6" id="KW-0963">Cytoplasm</keyword>
<dbReference type="GO" id="GO:0016324">
    <property type="term" value="C:apical plasma membrane"/>
    <property type="evidence" value="ECO:0007669"/>
    <property type="project" value="UniProtKB-SubCell"/>
</dbReference>
<evidence type="ECO:0000256" key="9">
    <source>
        <dbReference type="ARBA" id="ARBA00022729"/>
    </source>
</evidence>
<reference evidence="12" key="2">
    <citation type="submission" date="2025-08" db="UniProtKB">
        <authorList>
            <consortium name="Ensembl"/>
        </authorList>
    </citation>
    <scope>IDENTIFICATION</scope>
</reference>
<organism evidence="12 13">
    <name type="scientific">Amphiprion percula</name>
    <name type="common">Orange clownfish</name>
    <name type="synonym">Lutjanus percula</name>
    <dbReference type="NCBI Taxonomy" id="161767"/>
    <lineage>
        <taxon>Eukaryota</taxon>
        <taxon>Metazoa</taxon>
        <taxon>Chordata</taxon>
        <taxon>Craniata</taxon>
        <taxon>Vertebrata</taxon>
        <taxon>Euteleostomi</taxon>
        <taxon>Actinopterygii</taxon>
        <taxon>Neopterygii</taxon>
        <taxon>Teleostei</taxon>
        <taxon>Neoteleostei</taxon>
        <taxon>Acanthomorphata</taxon>
        <taxon>Ovalentaria</taxon>
        <taxon>Pomacentridae</taxon>
        <taxon>Amphiprion</taxon>
    </lineage>
</organism>
<keyword evidence="9" id="KW-0732">Signal</keyword>
<dbReference type="PANTHER" id="PTHR31613:SF2">
    <property type="entry name" value="AUGURIN"/>
    <property type="match status" value="1"/>
</dbReference>
<evidence type="ECO:0000313" key="12">
    <source>
        <dbReference type="Ensembl" id="ENSAPEP00000010383.1"/>
    </source>
</evidence>
<keyword evidence="8" id="KW-0165">Cleavage on pair of basic residues</keyword>
<dbReference type="GO" id="GO:0042127">
    <property type="term" value="P:regulation of cell population proliferation"/>
    <property type="evidence" value="ECO:0007669"/>
    <property type="project" value="TreeGrafter"/>
</dbReference>
<evidence type="ECO:0000256" key="5">
    <source>
        <dbReference type="ARBA" id="ARBA00022475"/>
    </source>
</evidence>
<sequence>PTDSLESPVINPTLEPERANEFLRRLRRTRRNIWDRSRPDVQQWIQQFMSLGYDEARLEADLSYWKDQWRSSDQVRQHHYDENAAVGPRDSASSRHGAGVNYDYY</sequence>
<evidence type="ECO:0000256" key="4">
    <source>
        <dbReference type="ARBA" id="ARBA00011014"/>
    </source>
</evidence>
<feature type="region of interest" description="Disordered" evidence="11">
    <location>
        <begin position="80"/>
        <end position="105"/>
    </location>
</feature>
<keyword evidence="7" id="KW-0964">Secreted</keyword>
<dbReference type="GO" id="GO:0007417">
    <property type="term" value="P:central nervous system development"/>
    <property type="evidence" value="ECO:0007669"/>
    <property type="project" value="TreeGrafter"/>
</dbReference>
<reference evidence="12" key="3">
    <citation type="submission" date="2025-09" db="UniProtKB">
        <authorList>
            <consortium name="Ensembl"/>
        </authorList>
    </citation>
    <scope>IDENTIFICATION</scope>
</reference>
<reference evidence="12 13" key="1">
    <citation type="submission" date="2018-03" db="EMBL/GenBank/DDBJ databases">
        <title>Finding Nemo's genes: A chromosome-scale reference assembly of the genome of the orange clownfish Amphiprion percula.</title>
        <authorList>
            <person name="Lehmann R."/>
        </authorList>
    </citation>
    <scope>NUCLEOTIDE SEQUENCE</scope>
</reference>
<dbReference type="InterPro" id="IPR028173">
    <property type="entry name" value="Augurin"/>
</dbReference>